<feature type="region of interest" description="Disordered" evidence="1">
    <location>
        <begin position="1"/>
        <end position="131"/>
    </location>
</feature>
<feature type="compositionally biased region" description="Basic and acidic residues" evidence="1">
    <location>
        <begin position="57"/>
        <end position="78"/>
    </location>
</feature>
<gene>
    <name evidence="2" type="ORF">PHYSODRAFT_320792</name>
</gene>
<organism evidence="2 3">
    <name type="scientific">Phytophthora sojae (strain P6497)</name>
    <name type="common">Soybean stem and root rot agent</name>
    <name type="synonym">Phytophthora megasperma f. sp. glycines</name>
    <dbReference type="NCBI Taxonomy" id="1094619"/>
    <lineage>
        <taxon>Eukaryota</taxon>
        <taxon>Sar</taxon>
        <taxon>Stramenopiles</taxon>
        <taxon>Oomycota</taxon>
        <taxon>Peronosporomycetes</taxon>
        <taxon>Peronosporales</taxon>
        <taxon>Peronosporaceae</taxon>
        <taxon>Phytophthora</taxon>
    </lineage>
</organism>
<protein>
    <submittedName>
        <fullName evidence="2">Uncharacterized protein</fullName>
    </submittedName>
</protein>
<name>G4YES8_PHYSP</name>
<feature type="compositionally biased region" description="Basic and acidic residues" evidence="1">
    <location>
        <begin position="1"/>
        <end position="20"/>
    </location>
</feature>
<dbReference type="RefSeq" id="XP_009514197.1">
    <property type="nucleotide sequence ID" value="XM_009515902.1"/>
</dbReference>
<dbReference type="GeneID" id="20644531"/>
<feature type="compositionally biased region" description="Basic and acidic residues" evidence="1">
    <location>
        <begin position="31"/>
        <end position="48"/>
    </location>
</feature>
<dbReference type="AlphaFoldDB" id="G4YES8"/>
<proteinExistence type="predicted"/>
<dbReference type="KEGG" id="psoj:PHYSODRAFT_320792"/>
<dbReference type="Proteomes" id="UP000002640">
    <property type="component" value="Unassembled WGS sequence"/>
</dbReference>
<dbReference type="EMBL" id="JH159151">
    <property type="protein sequence ID" value="EGZ26922.1"/>
    <property type="molecule type" value="Genomic_DNA"/>
</dbReference>
<reference evidence="2 3" key="1">
    <citation type="journal article" date="2006" name="Science">
        <title>Phytophthora genome sequences uncover evolutionary origins and mechanisms of pathogenesis.</title>
        <authorList>
            <person name="Tyler B.M."/>
            <person name="Tripathy S."/>
            <person name="Zhang X."/>
            <person name="Dehal P."/>
            <person name="Jiang R.H."/>
            <person name="Aerts A."/>
            <person name="Arredondo F.D."/>
            <person name="Baxter L."/>
            <person name="Bensasson D."/>
            <person name="Beynon J.L."/>
            <person name="Chapman J."/>
            <person name="Damasceno C.M."/>
            <person name="Dorrance A.E."/>
            <person name="Dou D."/>
            <person name="Dickerman A.W."/>
            <person name="Dubchak I.L."/>
            <person name="Garbelotto M."/>
            <person name="Gijzen M."/>
            <person name="Gordon S.G."/>
            <person name="Govers F."/>
            <person name="Grunwald N.J."/>
            <person name="Huang W."/>
            <person name="Ivors K.L."/>
            <person name="Jones R.W."/>
            <person name="Kamoun S."/>
            <person name="Krampis K."/>
            <person name="Lamour K.H."/>
            <person name="Lee M.K."/>
            <person name="McDonald W.H."/>
            <person name="Medina M."/>
            <person name="Meijer H.J."/>
            <person name="Nordberg E.K."/>
            <person name="Maclean D.J."/>
            <person name="Ospina-Giraldo M.D."/>
            <person name="Morris P.F."/>
            <person name="Phuntumart V."/>
            <person name="Putnam N.H."/>
            <person name="Rash S."/>
            <person name="Rose J.K."/>
            <person name="Sakihama Y."/>
            <person name="Salamov A.A."/>
            <person name="Savidor A."/>
            <person name="Scheuring C.F."/>
            <person name="Smith B.M."/>
            <person name="Sobral B.W."/>
            <person name="Terry A."/>
            <person name="Torto-Alalibo T.A."/>
            <person name="Win J."/>
            <person name="Xu Z."/>
            <person name="Zhang H."/>
            <person name="Grigoriev I.V."/>
            <person name="Rokhsar D.S."/>
            <person name="Boore J.L."/>
        </authorList>
    </citation>
    <scope>NUCLEOTIDE SEQUENCE [LARGE SCALE GENOMIC DNA]</scope>
    <source>
        <strain evidence="2 3">P6497</strain>
    </source>
</reference>
<dbReference type="InParanoid" id="G4YES8"/>
<keyword evidence="3" id="KW-1185">Reference proteome</keyword>
<evidence type="ECO:0000256" key="1">
    <source>
        <dbReference type="SAM" id="MobiDB-lite"/>
    </source>
</evidence>
<sequence length="139" mass="15578">MRRHEREDDQETHGRKRDGLKAQGENINSRPQEREWAARRPRARKDGGGIKCAQDGEGTKGFKFAEDSKETKATKCAEDCGGNKAPGGGADDVLPPTLDITRDKKNKKKVPKMEKMRRLEQQTARGVESQGIHLLLQQT</sequence>
<dbReference type="SMR" id="G4YES8"/>
<accession>G4YES8</accession>
<evidence type="ECO:0000313" key="2">
    <source>
        <dbReference type="EMBL" id="EGZ26922.1"/>
    </source>
</evidence>
<feature type="compositionally biased region" description="Basic and acidic residues" evidence="1">
    <location>
        <begin position="111"/>
        <end position="120"/>
    </location>
</feature>
<evidence type="ECO:0000313" key="3">
    <source>
        <dbReference type="Proteomes" id="UP000002640"/>
    </source>
</evidence>